<evidence type="ECO:0000313" key="7">
    <source>
        <dbReference type="EnsemblPlants" id="Bo9g055920.1"/>
    </source>
</evidence>
<keyword evidence="4 6" id="KW-0732">Signal</keyword>
<evidence type="ECO:0000313" key="8">
    <source>
        <dbReference type="Proteomes" id="UP000032141"/>
    </source>
</evidence>
<organism evidence="7 8">
    <name type="scientific">Brassica oleracea var. oleracea</name>
    <dbReference type="NCBI Taxonomy" id="109376"/>
    <lineage>
        <taxon>Eukaryota</taxon>
        <taxon>Viridiplantae</taxon>
        <taxon>Streptophyta</taxon>
        <taxon>Embryophyta</taxon>
        <taxon>Tracheophyta</taxon>
        <taxon>Spermatophyta</taxon>
        <taxon>Magnoliopsida</taxon>
        <taxon>eudicotyledons</taxon>
        <taxon>Gunneridae</taxon>
        <taxon>Pentapetalae</taxon>
        <taxon>rosids</taxon>
        <taxon>malvids</taxon>
        <taxon>Brassicales</taxon>
        <taxon>Brassicaceae</taxon>
        <taxon>Brassiceae</taxon>
        <taxon>Brassica</taxon>
    </lineage>
</organism>
<evidence type="ECO:0000256" key="1">
    <source>
        <dbReference type="ARBA" id="ARBA00004613"/>
    </source>
</evidence>
<name>A0A0D3E5W6_BRAOL</name>
<reference evidence="7 8" key="1">
    <citation type="journal article" date="2014" name="Genome Biol.">
        <title>Transcriptome and methylome profiling reveals relics of genome dominance in the mesopolyploid Brassica oleracea.</title>
        <authorList>
            <person name="Parkin I.A."/>
            <person name="Koh C."/>
            <person name="Tang H."/>
            <person name="Robinson S.J."/>
            <person name="Kagale S."/>
            <person name="Clarke W.E."/>
            <person name="Town C.D."/>
            <person name="Nixon J."/>
            <person name="Krishnakumar V."/>
            <person name="Bidwell S.L."/>
            <person name="Denoeud F."/>
            <person name="Belcram H."/>
            <person name="Links M.G."/>
            <person name="Just J."/>
            <person name="Clarke C."/>
            <person name="Bender T."/>
            <person name="Huebert T."/>
            <person name="Mason A.S."/>
            <person name="Pires J.C."/>
            <person name="Barker G."/>
            <person name="Moore J."/>
            <person name="Walley P.G."/>
            <person name="Manoli S."/>
            <person name="Batley J."/>
            <person name="Edwards D."/>
            <person name="Nelson M.N."/>
            <person name="Wang X."/>
            <person name="Paterson A.H."/>
            <person name="King G."/>
            <person name="Bancroft I."/>
            <person name="Chalhoub B."/>
            <person name="Sharpe A.G."/>
        </authorList>
    </citation>
    <scope>NUCLEOTIDE SEQUENCE</scope>
    <source>
        <strain evidence="7 8">cv. TO1000</strain>
    </source>
</reference>
<evidence type="ECO:0000256" key="4">
    <source>
        <dbReference type="ARBA" id="ARBA00022729"/>
    </source>
</evidence>
<dbReference type="Pfam" id="PF06876">
    <property type="entry name" value="SCRL"/>
    <property type="match status" value="1"/>
</dbReference>
<keyword evidence="3" id="KW-0964">Secreted</keyword>
<reference evidence="7" key="2">
    <citation type="submission" date="2015-03" db="UniProtKB">
        <authorList>
            <consortium name="EnsemblPlants"/>
        </authorList>
    </citation>
    <scope>IDENTIFICATION</scope>
</reference>
<dbReference type="Proteomes" id="UP000032141">
    <property type="component" value="Chromosome C9"/>
</dbReference>
<dbReference type="AlphaFoldDB" id="A0A0D3E5W6"/>
<evidence type="ECO:0000256" key="5">
    <source>
        <dbReference type="ARBA" id="ARBA00023157"/>
    </source>
</evidence>
<keyword evidence="8" id="KW-1185">Reference proteome</keyword>
<feature type="chain" id="PRO_5002260384" description="Secreted protein" evidence="6">
    <location>
        <begin position="22"/>
        <end position="162"/>
    </location>
</feature>
<dbReference type="Gramene" id="Bo9g055920.1">
    <property type="protein sequence ID" value="Bo9g055920.1"/>
    <property type="gene ID" value="Bo9g055920"/>
</dbReference>
<dbReference type="HOGENOM" id="CLU_1637774_0_0_1"/>
<evidence type="ECO:0000256" key="3">
    <source>
        <dbReference type="ARBA" id="ARBA00022525"/>
    </source>
</evidence>
<proteinExistence type="inferred from homology"/>
<comment type="subcellular location">
    <subcellularLocation>
        <location evidence="1">Secreted</location>
    </subcellularLocation>
</comment>
<dbReference type="EnsemblPlants" id="Bo9g055920.1">
    <property type="protein sequence ID" value="Bo9g055920.1"/>
    <property type="gene ID" value="Bo9g055920"/>
</dbReference>
<dbReference type="GO" id="GO:0005576">
    <property type="term" value="C:extracellular region"/>
    <property type="evidence" value="ECO:0007669"/>
    <property type="project" value="UniProtKB-SubCell"/>
</dbReference>
<protein>
    <recommendedName>
        <fullName evidence="9">Secreted protein</fullName>
    </recommendedName>
</protein>
<accession>A0A0D3E5W6</accession>
<evidence type="ECO:0000256" key="6">
    <source>
        <dbReference type="SAM" id="SignalP"/>
    </source>
</evidence>
<evidence type="ECO:0000256" key="2">
    <source>
        <dbReference type="ARBA" id="ARBA00006722"/>
    </source>
</evidence>
<evidence type="ECO:0008006" key="9">
    <source>
        <dbReference type="Google" id="ProtNLM"/>
    </source>
</evidence>
<dbReference type="GO" id="GO:0007165">
    <property type="term" value="P:signal transduction"/>
    <property type="evidence" value="ECO:0007669"/>
    <property type="project" value="InterPro"/>
</dbReference>
<comment type="similarity">
    <text evidence="2">Belongs to the DEFL family.</text>
</comment>
<feature type="signal peptide" evidence="6">
    <location>
        <begin position="1"/>
        <end position="21"/>
    </location>
</feature>
<dbReference type="InterPro" id="IPR010682">
    <property type="entry name" value="SCRL"/>
</dbReference>
<keyword evidence="5" id="KW-1015">Disulfide bond</keyword>
<sequence length="162" mass="18269">MRVSTLFVVSCVLMFFVTIHAKAQVVPDPSSHVRDPRAAPARDLFLVRDSIRQLAPDDQGVPDQATKDTGYVLHMVVHAYHSNIIQDFVCVYLRSMTQYVRSDCGMTDVAAEDQRGGIVRWFAGVCGPDGSKKCLADMKEYPRCDCRDDHFPTGHYCMCFHH</sequence>